<keyword evidence="3" id="KW-1185">Reference proteome</keyword>
<dbReference type="AlphaFoldDB" id="A0AAF0PRR4"/>
<feature type="compositionally biased region" description="Polar residues" evidence="1">
    <location>
        <begin position="11"/>
        <end position="20"/>
    </location>
</feature>
<protein>
    <submittedName>
        <fullName evidence="2">Uncharacterized protein</fullName>
    </submittedName>
</protein>
<feature type="region of interest" description="Disordered" evidence="1">
    <location>
        <begin position="1"/>
        <end position="49"/>
    </location>
</feature>
<name>A0AAF0PRR4_SOLVR</name>
<gene>
    <name evidence="2" type="ORF">MTR67_003078</name>
</gene>
<sequence length="260" mass="29525">MVKIVEKRNELSQSGNSTNVRYGRKRKNIEPSGGDESNMENNGRRKSSLATCECINNKPFIEEISHDDDLLEEETDPNVVILDKESDHDVVIIAEEEEEEEKKSDPDVVIIVKGKKKIEPSEGDHRNVENNWRRKSSPGLCESITTQPFIEEVSDNDDSLEEESDPDNVIIEEDSDPHVVIIAKEEEEEDESDPDVVITAEVDPVLNATNGVVSSISSMCRRADKSKEFVDTMSYCELKFEFSTDAFRRIRRRFLNSPGF</sequence>
<evidence type="ECO:0000313" key="3">
    <source>
        <dbReference type="Proteomes" id="UP001234989"/>
    </source>
</evidence>
<accession>A0AAF0PRR4</accession>
<evidence type="ECO:0000313" key="2">
    <source>
        <dbReference type="EMBL" id="WMV09693.1"/>
    </source>
</evidence>
<reference evidence="2" key="1">
    <citation type="submission" date="2023-08" db="EMBL/GenBank/DDBJ databases">
        <title>A de novo genome assembly of Solanum verrucosum Schlechtendal, a Mexican diploid species geographically isolated from the other diploid A-genome species in potato relatives.</title>
        <authorList>
            <person name="Hosaka K."/>
        </authorList>
    </citation>
    <scope>NUCLEOTIDE SEQUENCE</scope>
    <source>
        <tissue evidence="2">Young leaves</tissue>
    </source>
</reference>
<dbReference type="Proteomes" id="UP001234989">
    <property type="component" value="Chromosome 1"/>
</dbReference>
<feature type="compositionally biased region" description="Basic and acidic residues" evidence="1">
    <location>
        <begin position="1"/>
        <end position="10"/>
    </location>
</feature>
<proteinExistence type="predicted"/>
<evidence type="ECO:0000256" key="1">
    <source>
        <dbReference type="SAM" id="MobiDB-lite"/>
    </source>
</evidence>
<feature type="compositionally biased region" description="Basic and acidic residues" evidence="1">
    <location>
        <begin position="120"/>
        <end position="132"/>
    </location>
</feature>
<organism evidence="2 3">
    <name type="scientific">Solanum verrucosum</name>
    <dbReference type="NCBI Taxonomy" id="315347"/>
    <lineage>
        <taxon>Eukaryota</taxon>
        <taxon>Viridiplantae</taxon>
        <taxon>Streptophyta</taxon>
        <taxon>Embryophyta</taxon>
        <taxon>Tracheophyta</taxon>
        <taxon>Spermatophyta</taxon>
        <taxon>Magnoliopsida</taxon>
        <taxon>eudicotyledons</taxon>
        <taxon>Gunneridae</taxon>
        <taxon>Pentapetalae</taxon>
        <taxon>asterids</taxon>
        <taxon>lamiids</taxon>
        <taxon>Solanales</taxon>
        <taxon>Solanaceae</taxon>
        <taxon>Solanoideae</taxon>
        <taxon>Solaneae</taxon>
        <taxon>Solanum</taxon>
    </lineage>
</organism>
<feature type="region of interest" description="Disordered" evidence="1">
    <location>
        <begin position="120"/>
        <end position="140"/>
    </location>
</feature>
<dbReference type="EMBL" id="CP133612">
    <property type="protein sequence ID" value="WMV09693.1"/>
    <property type="molecule type" value="Genomic_DNA"/>
</dbReference>